<gene>
    <name evidence="2" type="ORF">N307_06252</name>
</gene>
<dbReference type="AlphaFoldDB" id="A0A093GZA8"/>
<keyword evidence="2" id="KW-0378">Hydrolase</keyword>
<reference evidence="2 3" key="1">
    <citation type="submission" date="2014-04" db="EMBL/GenBank/DDBJ databases">
        <title>Genome evolution of avian class.</title>
        <authorList>
            <person name="Zhang G."/>
            <person name="Li C."/>
        </authorList>
    </citation>
    <scope>NUCLEOTIDE SEQUENCE [LARGE SCALE GENOMIC DNA]</scope>
    <source>
        <strain evidence="2">BGI_N307</strain>
    </source>
</reference>
<feature type="region of interest" description="Disordered" evidence="1">
    <location>
        <begin position="1"/>
        <end position="22"/>
    </location>
</feature>
<dbReference type="InterPro" id="IPR050422">
    <property type="entry name" value="X-Pro_aminopeptidase_P"/>
</dbReference>
<dbReference type="InterPro" id="IPR029149">
    <property type="entry name" value="Creatin/AminoP/Spt16_N"/>
</dbReference>
<dbReference type="Gene3D" id="3.40.350.10">
    <property type="entry name" value="Creatinase/prolidase N-terminal domain"/>
    <property type="match status" value="1"/>
</dbReference>
<evidence type="ECO:0000256" key="1">
    <source>
        <dbReference type="SAM" id="MobiDB-lite"/>
    </source>
</evidence>
<sequence>ASARTDIRDCSTDPPYLPPTATNTTARLAALRAPMGARRVDAYIVPSTDAHMSEYIAERDARLGWLTGFTG</sequence>
<feature type="non-terminal residue" evidence="2">
    <location>
        <position position="71"/>
    </location>
</feature>
<keyword evidence="2" id="KW-0031">Aminopeptidase</keyword>
<dbReference type="PANTHER" id="PTHR43763:SF4">
    <property type="entry name" value="XAA-PRO AMINOPEPTIDASE 2"/>
    <property type="match status" value="1"/>
</dbReference>
<evidence type="ECO:0000313" key="2">
    <source>
        <dbReference type="EMBL" id="KFV74726.1"/>
    </source>
</evidence>
<keyword evidence="3" id="KW-1185">Reference proteome</keyword>
<dbReference type="GO" id="GO:0004177">
    <property type="term" value="F:aminopeptidase activity"/>
    <property type="evidence" value="ECO:0007669"/>
    <property type="project" value="UniProtKB-KW"/>
</dbReference>
<dbReference type="STRING" id="118200.A0A093GZA8"/>
<proteinExistence type="predicted"/>
<feature type="compositionally biased region" description="Basic and acidic residues" evidence="1">
    <location>
        <begin position="1"/>
        <end position="11"/>
    </location>
</feature>
<dbReference type="PANTHER" id="PTHR43763">
    <property type="entry name" value="XAA-PRO AMINOPEPTIDASE 1"/>
    <property type="match status" value="1"/>
</dbReference>
<accession>A0A093GZA8</accession>
<dbReference type="EMBL" id="KL217223">
    <property type="protein sequence ID" value="KFV74726.1"/>
    <property type="molecule type" value="Genomic_DNA"/>
</dbReference>
<organism evidence="2 3">
    <name type="scientific">Dryobates pubescens</name>
    <name type="common">Downy woodpecker</name>
    <name type="synonym">Picoides pubescens</name>
    <dbReference type="NCBI Taxonomy" id="118200"/>
    <lineage>
        <taxon>Eukaryota</taxon>
        <taxon>Metazoa</taxon>
        <taxon>Chordata</taxon>
        <taxon>Craniata</taxon>
        <taxon>Vertebrata</taxon>
        <taxon>Euteleostomi</taxon>
        <taxon>Archelosauria</taxon>
        <taxon>Archosauria</taxon>
        <taxon>Dinosauria</taxon>
        <taxon>Saurischia</taxon>
        <taxon>Theropoda</taxon>
        <taxon>Coelurosauria</taxon>
        <taxon>Aves</taxon>
        <taxon>Neognathae</taxon>
        <taxon>Neoaves</taxon>
        <taxon>Telluraves</taxon>
        <taxon>Coraciimorphae</taxon>
        <taxon>Piciformes</taxon>
        <taxon>Picidae</taxon>
        <taxon>Dryobates</taxon>
    </lineage>
</organism>
<feature type="non-terminal residue" evidence="2">
    <location>
        <position position="1"/>
    </location>
</feature>
<protein>
    <submittedName>
        <fullName evidence="2">Xaa-Pro aminopeptidase 2</fullName>
    </submittedName>
</protein>
<dbReference type="Proteomes" id="UP000053875">
    <property type="component" value="Unassembled WGS sequence"/>
</dbReference>
<evidence type="ECO:0000313" key="3">
    <source>
        <dbReference type="Proteomes" id="UP000053875"/>
    </source>
</evidence>
<name>A0A093GZA8_DRYPU</name>
<keyword evidence="2" id="KW-0645">Protease</keyword>